<evidence type="ECO:0000313" key="3">
    <source>
        <dbReference type="Proteomes" id="UP000279275"/>
    </source>
</evidence>
<dbReference type="InterPro" id="IPR000792">
    <property type="entry name" value="Tscrpt_reg_LuxR_C"/>
</dbReference>
<dbReference type="InterPro" id="IPR016032">
    <property type="entry name" value="Sig_transdc_resp-reg_C-effctor"/>
</dbReference>
<dbReference type="PANTHER" id="PTHR47691">
    <property type="entry name" value="REGULATOR-RELATED"/>
    <property type="match status" value="1"/>
</dbReference>
<dbReference type="RefSeq" id="WP_122188588.1">
    <property type="nucleotide sequence ID" value="NZ_RFFH01000005.1"/>
</dbReference>
<dbReference type="PRINTS" id="PR00038">
    <property type="entry name" value="HTHLUXR"/>
</dbReference>
<evidence type="ECO:0000313" key="2">
    <source>
        <dbReference type="EMBL" id="RMI32245.1"/>
    </source>
</evidence>
<dbReference type="InterPro" id="IPR036388">
    <property type="entry name" value="WH-like_DNA-bd_sf"/>
</dbReference>
<dbReference type="SUPFAM" id="SSF52540">
    <property type="entry name" value="P-loop containing nucleoside triphosphate hydrolases"/>
    <property type="match status" value="1"/>
</dbReference>
<organism evidence="2 3">
    <name type="scientific">Nocardia stercoris</name>
    <dbReference type="NCBI Taxonomy" id="2483361"/>
    <lineage>
        <taxon>Bacteria</taxon>
        <taxon>Bacillati</taxon>
        <taxon>Actinomycetota</taxon>
        <taxon>Actinomycetes</taxon>
        <taxon>Mycobacteriales</taxon>
        <taxon>Nocardiaceae</taxon>
        <taxon>Nocardia</taxon>
    </lineage>
</organism>
<dbReference type="Gene3D" id="1.25.40.10">
    <property type="entry name" value="Tetratricopeptide repeat domain"/>
    <property type="match status" value="1"/>
</dbReference>
<dbReference type="SUPFAM" id="SSF48452">
    <property type="entry name" value="TPR-like"/>
    <property type="match status" value="1"/>
</dbReference>
<dbReference type="EMBL" id="RFFH01000005">
    <property type="protein sequence ID" value="RMI32245.1"/>
    <property type="molecule type" value="Genomic_DNA"/>
</dbReference>
<gene>
    <name evidence="2" type="ORF">EBN03_14745</name>
</gene>
<feature type="domain" description="HTH luxR-type" evidence="1">
    <location>
        <begin position="703"/>
        <end position="768"/>
    </location>
</feature>
<dbReference type="InterPro" id="IPR027417">
    <property type="entry name" value="P-loop_NTPase"/>
</dbReference>
<proteinExistence type="predicted"/>
<dbReference type="GO" id="GO:0003677">
    <property type="term" value="F:DNA binding"/>
    <property type="evidence" value="ECO:0007669"/>
    <property type="project" value="InterPro"/>
</dbReference>
<keyword evidence="3" id="KW-1185">Reference proteome</keyword>
<dbReference type="PROSITE" id="PS50043">
    <property type="entry name" value="HTH_LUXR_2"/>
    <property type="match status" value="1"/>
</dbReference>
<dbReference type="GO" id="GO:0006355">
    <property type="term" value="P:regulation of DNA-templated transcription"/>
    <property type="evidence" value="ECO:0007669"/>
    <property type="project" value="InterPro"/>
</dbReference>
<dbReference type="InterPro" id="IPR011990">
    <property type="entry name" value="TPR-like_helical_dom_sf"/>
</dbReference>
<reference evidence="2 3" key="1">
    <citation type="submission" date="2018-10" db="EMBL/GenBank/DDBJ databases">
        <title>Isolation from cow dung.</title>
        <authorList>
            <person name="Ling L."/>
        </authorList>
    </citation>
    <scope>NUCLEOTIDE SEQUENCE [LARGE SCALE GENOMIC DNA]</scope>
    <source>
        <strain evidence="2 3">NEAU-LL90</strain>
    </source>
</reference>
<sequence>MPAAASGTLGNLPAELTRFVGRGHEIGAVKQLLSESRLVTLTGIGGVGKTRLAIQVAEAVRRAFDDGVWYVEFGAVREPELAAGAVVSTLKLRGQPTQTPMELLADFVAARHALLLLDNCEHLIDAVAALADSLLRAAPRLRILATSREPLGIAGEVVVPVPPLTVPAGELPASGRALLRCDAVALFLDRARSAVPGFELTEDSTVAIARICRRLEGLPLPIELTAARLRALSPEQILQRLTDRFRLLTGGGRAAPDRQQTLRRCIDWTYDLLTDRERELWARLTVFADGFELDAAEVICGEGLEPGAVLDLVSSLVDKSVLIRDDISGGVRYRMLETLREYGRERLRATGTETALRHRHRSWFERLAVRAYTAWIGPRQLEWIDRLRREQSNLREAMEFGLSEGDEPESAERIAASLYEFWVARARVGEARYWLGRTLERTGGSALEHVAALCMDAALAAIELDARSGAERIEQARAAAEAGGDRLLAAYVDGAQGLVSLFSDDFSGAVTYLERALPVYEAAGDVLHQVSGMLALGMACGRLGDTDRAAACESRVLELATQHEDSVYRCYALSQLGYTTVERGDLERGSVLLADSMRFARSIDDRQVVATALATLAFVAAQRNQPQRAAVLAGAAMAVAESLGSQAVTYLQVFRHQDQARQFAAATLGQRAFDAASRQGHDLDLDAAIAYALEEQPKTADEPPTALAGLTRRERQIAQLVAEGLTNRAIAEKLVISQRTAAGHVEHILSKLHFTTRAQVAAWIAANTPR</sequence>
<accession>A0A3M2L8J6</accession>
<dbReference type="InterPro" id="IPR058852">
    <property type="entry name" value="HTH_77"/>
</dbReference>
<dbReference type="Gene3D" id="1.10.10.10">
    <property type="entry name" value="Winged helix-like DNA-binding domain superfamily/Winged helix DNA-binding domain"/>
    <property type="match status" value="1"/>
</dbReference>
<dbReference type="PRINTS" id="PR00364">
    <property type="entry name" value="DISEASERSIST"/>
</dbReference>
<dbReference type="CDD" id="cd06170">
    <property type="entry name" value="LuxR_C_like"/>
    <property type="match status" value="1"/>
</dbReference>
<dbReference type="Proteomes" id="UP000279275">
    <property type="component" value="Unassembled WGS sequence"/>
</dbReference>
<dbReference type="SMART" id="SM00421">
    <property type="entry name" value="HTH_LUXR"/>
    <property type="match status" value="1"/>
</dbReference>
<dbReference type="SUPFAM" id="SSF46894">
    <property type="entry name" value="C-terminal effector domain of the bipartite response regulators"/>
    <property type="match status" value="1"/>
</dbReference>
<dbReference type="Gene3D" id="3.40.50.300">
    <property type="entry name" value="P-loop containing nucleotide triphosphate hydrolases"/>
    <property type="match status" value="1"/>
</dbReference>
<comment type="caution">
    <text evidence="2">The sequence shown here is derived from an EMBL/GenBank/DDBJ whole genome shotgun (WGS) entry which is preliminary data.</text>
</comment>
<dbReference type="Pfam" id="PF00196">
    <property type="entry name" value="GerE"/>
    <property type="match status" value="1"/>
</dbReference>
<protein>
    <submittedName>
        <fullName evidence="2">LuxR family transcriptional regulator</fullName>
    </submittedName>
</protein>
<dbReference type="PANTHER" id="PTHR47691:SF3">
    <property type="entry name" value="HTH-TYPE TRANSCRIPTIONAL REGULATOR RV0890C-RELATED"/>
    <property type="match status" value="1"/>
</dbReference>
<name>A0A3M2L8J6_9NOCA</name>
<dbReference type="Pfam" id="PF25872">
    <property type="entry name" value="HTH_77"/>
    <property type="match status" value="1"/>
</dbReference>
<dbReference type="AlphaFoldDB" id="A0A3M2L8J6"/>
<dbReference type="OrthoDB" id="136365at2"/>
<evidence type="ECO:0000259" key="1">
    <source>
        <dbReference type="PROSITE" id="PS50043"/>
    </source>
</evidence>